<reference evidence="1" key="1">
    <citation type="submission" date="2019-11" db="EMBL/GenBank/DDBJ databases">
        <title>Nori genome reveals adaptations in red seaweeds to the harsh intertidal environment.</title>
        <authorList>
            <person name="Wang D."/>
            <person name="Mao Y."/>
        </authorList>
    </citation>
    <scope>NUCLEOTIDE SEQUENCE</scope>
    <source>
        <tissue evidence="1">Gametophyte</tissue>
    </source>
</reference>
<organism evidence="1 2">
    <name type="scientific">Pyropia yezoensis</name>
    <name type="common">Susabi-nori</name>
    <name type="synonym">Porphyra yezoensis</name>
    <dbReference type="NCBI Taxonomy" id="2788"/>
    <lineage>
        <taxon>Eukaryota</taxon>
        <taxon>Rhodophyta</taxon>
        <taxon>Bangiophyceae</taxon>
        <taxon>Bangiales</taxon>
        <taxon>Bangiaceae</taxon>
        <taxon>Pyropia</taxon>
    </lineage>
</organism>
<proteinExistence type="predicted"/>
<dbReference type="Proteomes" id="UP000798662">
    <property type="component" value="Chromosome 2"/>
</dbReference>
<evidence type="ECO:0000313" key="1">
    <source>
        <dbReference type="EMBL" id="KAK1864940.1"/>
    </source>
</evidence>
<gene>
    <name evidence="1" type="ORF">I4F81_007476</name>
</gene>
<comment type="caution">
    <text evidence="1">The sequence shown here is derived from an EMBL/GenBank/DDBJ whole genome shotgun (WGS) entry which is preliminary data.</text>
</comment>
<sequence length="633" mass="67250">MAFIPPVAGAGGGGPRRSVGERRPVLPVCGHASQRVRGGGRVGRSAPSPPRMTAAKTSPAQAEAQDVDFLPAQKPTKHDLATGRDPNRVKIFDTTLRDGEQSPGATLTGEEKMIIARQLAKLGVDIIEAGFPIASEGDFHAVHAIAEVVGNRPDPPIVCGLARALKADIDRCWEAIKPAAFPRIHTFIATSDVHMEHKLKKSRAQVLAITTEMVTHARSLCDDVEFSAEDAIRSDPEFLYQVFSAAVAAGATTLNVPDTVGYTTPNEFSRLIRGIRANVVGVEGVTLSVHGHDDLGMAVANFLSAVESGARQMECTINGIGERAGNAALEELVMALHVRRNYYNTRLGRTVGGPPLTNINHTEIYQTSRLVSSLTGMLVQPNKAIVGANAFSHESGIHQDGVLKNPETYEIMDARSVGLKDNSMVLGKLSGRHAFRSRLTELGYELTDEEVNRAFVRFKELADTKKTVSSWDIESIVNDEVRAVDAPRVALHRVQVSCGNLCVPTSTVSLSVVNGAGGDAAAAGDEPSAEVTTSATGTGPVDATFKAINSAVGELVDVALEEYTVSAVTKGIDALGEVTVRVRDGATGRRYTGNSSDTDVVVASAQAYIRAINRCTIAHEAPEPIHPQVFGAL</sequence>
<name>A0ACC3C491_PYRYE</name>
<evidence type="ECO:0000313" key="2">
    <source>
        <dbReference type="Proteomes" id="UP000798662"/>
    </source>
</evidence>
<accession>A0ACC3C491</accession>
<protein>
    <submittedName>
        <fullName evidence="1">Uncharacterized protein</fullName>
    </submittedName>
</protein>
<keyword evidence="2" id="KW-1185">Reference proteome</keyword>
<dbReference type="EMBL" id="CM020619">
    <property type="protein sequence ID" value="KAK1864940.1"/>
    <property type="molecule type" value="Genomic_DNA"/>
</dbReference>